<dbReference type="InterPro" id="IPR043128">
    <property type="entry name" value="Rev_trsase/Diguanyl_cyclase"/>
</dbReference>
<dbReference type="RefSeq" id="WP_206941329.1">
    <property type="nucleotide sequence ID" value="NZ_JAFLNF010000005.1"/>
</dbReference>
<dbReference type="SUPFAM" id="SSF55073">
    <property type="entry name" value="Nucleotide cyclase"/>
    <property type="match status" value="1"/>
</dbReference>
<dbReference type="SMART" id="SM00267">
    <property type="entry name" value="GGDEF"/>
    <property type="match status" value="1"/>
</dbReference>
<evidence type="ECO:0000256" key="1">
    <source>
        <dbReference type="SAM" id="MobiDB-lite"/>
    </source>
</evidence>
<keyword evidence="2" id="KW-0812">Transmembrane</keyword>
<gene>
    <name evidence="4" type="ORF">J0X15_12795</name>
</gene>
<protein>
    <submittedName>
        <fullName evidence="4">Diguanylate cyclase</fullName>
    </submittedName>
</protein>
<dbReference type="NCBIfam" id="TIGR00254">
    <property type="entry name" value="GGDEF"/>
    <property type="match status" value="1"/>
</dbReference>
<dbReference type="Pfam" id="PF00990">
    <property type="entry name" value="GGDEF"/>
    <property type="match status" value="1"/>
</dbReference>
<accession>A0A939J7E7</accession>
<comment type="caution">
    <text evidence="4">The sequence shown here is derived from an EMBL/GenBank/DDBJ whole genome shotgun (WGS) entry which is preliminary data.</text>
</comment>
<dbReference type="InterPro" id="IPR000160">
    <property type="entry name" value="GGDEF_dom"/>
</dbReference>
<dbReference type="EMBL" id="JAFLNF010000005">
    <property type="protein sequence ID" value="MBO0346102.1"/>
    <property type="molecule type" value="Genomic_DNA"/>
</dbReference>
<dbReference type="CDD" id="cd01949">
    <property type="entry name" value="GGDEF"/>
    <property type="match status" value="1"/>
</dbReference>
<organism evidence="4 5">
    <name type="scientific">Roseibium limicola</name>
    <dbReference type="NCBI Taxonomy" id="2816037"/>
    <lineage>
        <taxon>Bacteria</taxon>
        <taxon>Pseudomonadati</taxon>
        <taxon>Pseudomonadota</taxon>
        <taxon>Alphaproteobacteria</taxon>
        <taxon>Hyphomicrobiales</taxon>
        <taxon>Stappiaceae</taxon>
        <taxon>Roseibium</taxon>
    </lineage>
</organism>
<dbReference type="Proteomes" id="UP000664779">
    <property type="component" value="Unassembled WGS sequence"/>
</dbReference>
<name>A0A939J7E7_9HYPH</name>
<keyword evidence="2" id="KW-1133">Transmembrane helix</keyword>
<sequence>MARQTLRRQADRISRSQKHQISRLAFALASLLIAVCAISLLFVGYVATRASEKEALKHQRYLFQNTLRERMLVIVHEQLGFSRRDMSVRRIVRDFDKNYVRQELKSLWSAFGHDRSMIVGPDNVVIAEAFLDYTHILRRPLSDTMEFMPAVAQARSLFADHRTRVPGGYSFSSIQGLDLNKIAALGFMLLDGRPALVSAIPIIPDQDKVALPDKEATLLVSVKYLDRDFFDFVNAQIRFRELQFHVGPSPEPDHPGLDIYDLEGLMMGHFTWEKLSVARPIWHTVIPIVLALSVTLGIMAFAIAWRIGKLTNSLQASEHQNRFLALHDTLSGLANRLSFNRTLAEAVNTLSLRPFALMHCDLDCFKLVNDTHGHAAGDAVIKEVAKRMQVVIGDAGLPCRIGGDEFAIIMNDVTERVGLQKIAGQLLSAIPEPIDLGNGEVAKVGISIGISIAPEDGLGPGDLQAAADEALYRAKNAGRGRMAFADHASPPPEKALDPDFKRESQKDKEQRVKRTAG</sequence>
<feature type="region of interest" description="Disordered" evidence="1">
    <location>
        <begin position="482"/>
        <end position="517"/>
    </location>
</feature>
<feature type="transmembrane region" description="Helical" evidence="2">
    <location>
        <begin position="21"/>
        <end position="47"/>
    </location>
</feature>
<dbReference type="AlphaFoldDB" id="A0A939J7E7"/>
<dbReference type="Gene3D" id="3.30.70.270">
    <property type="match status" value="1"/>
</dbReference>
<evidence type="ECO:0000313" key="5">
    <source>
        <dbReference type="Proteomes" id="UP000664779"/>
    </source>
</evidence>
<keyword evidence="2" id="KW-0472">Membrane</keyword>
<reference evidence="4" key="1">
    <citation type="submission" date="2021-03" db="EMBL/GenBank/DDBJ databases">
        <title>Roseibium sp. CAU 1637 isolated from Incheon.</title>
        <authorList>
            <person name="Kim W."/>
        </authorList>
    </citation>
    <scope>NUCLEOTIDE SEQUENCE</scope>
    <source>
        <strain evidence="4">CAU 1637</strain>
    </source>
</reference>
<evidence type="ECO:0000256" key="2">
    <source>
        <dbReference type="SAM" id="Phobius"/>
    </source>
</evidence>
<dbReference type="PANTHER" id="PTHR44757:SF2">
    <property type="entry name" value="BIOFILM ARCHITECTURE MAINTENANCE PROTEIN MBAA"/>
    <property type="match status" value="1"/>
</dbReference>
<dbReference type="PROSITE" id="PS50887">
    <property type="entry name" value="GGDEF"/>
    <property type="match status" value="1"/>
</dbReference>
<dbReference type="InterPro" id="IPR029787">
    <property type="entry name" value="Nucleotide_cyclase"/>
</dbReference>
<feature type="compositionally biased region" description="Basic and acidic residues" evidence="1">
    <location>
        <begin position="494"/>
        <end position="517"/>
    </location>
</feature>
<dbReference type="Pfam" id="PF05228">
    <property type="entry name" value="CHASE4"/>
    <property type="match status" value="1"/>
</dbReference>
<dbReference type="InterPro" id="IPR007892">
    <property type="entry name" value="CHASE4"/>
</dbReference>
<evidence type="ECO:0000259" key="3">
    <source>
        <dbReference type="PROSITE" id="PS50887"/>
    </source>
</evidence>
<evidence type="ECO:0000313" key="4">
    <source>
        <dbReference type="EMBL" id="MBO0346102.1"/>
    </source>
</evidence>
<keyword evidence="5" id="KW-1185">Reference proteome</keyword>
<feature type="transmembrane region" description="Helical" evidence="2">
    <location>
        <begin position="281"/>
        <end position="305"/>
    </location>
</feature>
<proteinExistence type="predicted"/>
<dbReference type="InterPro" id="IPR052155">
    <property type="entry name" value="Biofilm_reg_signaling"/>
</dbReference>
<dbReference type="PANTHER" id="PTHR44757">
    <property type="entry name" value="DIGUANYLATE CYCLASE DGCP"/>
    <property type="match status" value="1"/>
</dbReference>
<feature type="domain" description="GGDEF" evidence="3">
    <location>
        <begin position="353"/>
        <end position="487"/>
    </location>
</feature>